<gene>
    <name evidence="3" type="ORF">K1Y72_09340</name>
</gene>
<accession>A0ABS7FQ96</accession>
<proteinExistence type="predicted"/>
<name>A0ABS7FQ96_9ACTN</name>
<keyword evidence="2" id="KW-0812">Transmembrane</keyword>
<reference evidence="3 4" key="1">
    <citation type="submission" date="2021-07" db="EMBL/GenBank/DDBJ databases">
        <title>Actinomadura sp. PM05-2 isolated from lichen.</title>
        <authorList>
            <person name="Somphong A."/>
            <person name="Phongsopitanun W."/>
            <person name="Tanasupawat S."/>
            <person name="Peongsungnone V."/>
        </authorList>
    </citation>
    <scope>NUCLEOTIDE SEQUENCE [LARGE SCALE GENOMIC DNA]</scope>
    <source>
        <strain evidence="3 4">PM05-2</strain>
    </source>
</reference>
<keyword evidence="2" id="KW-1133">Transmembrane helix</keyword>
<feature type="transmembrane region" description="Helical" evidence="2">
    <location>
        <begin position="20"/>
        <end position="39"/>
    </location>
</feature>
<protein>
    <submittedName>
        <fullName evidence="3">Uncharacterized protein</fullName>
    </submittedName>
</protein>
<feature type="region of interest" description="Disordered" evidence="1">
    <location>
        <begin position="44"/>
        <end position="65"/>
    </location>
</feature>
<keyword evidence="4" id="KW-1185">Reference proteome</keyword>
<dbReference type="EMBL" id="JAIBOA010000005">
    <property type="protein sequence ID" value="MBW8482567.1"/>
    <property type="molecule type" value="Genomic_DNA"/>
</dbReference>
<evidence type="ECO:0000313" key="4">
    <source>
        <dbReference type="Proteomes" id="UP000774570"/>
    </source>
</evidence>
<evidence type="ECO:0000256" key="2">
    <source>
        <dbReference type="SAM" id="Phobius"/>
    </source>
</evidence>
<sequence>MTPPLPAGEGVLATHSVVSAIPFFVPTFVVVAVIAVIVWRDRHRDDEDESAQDVEDEEERPGVSG</sequence>
<feature type="compositionally biased region" description="Acidic residues" evidence="1">
    <location>
        <begin position="46"/>
        <end position="59"/>
    </location>
</feature>
<dbReference type="Proteomes" id="UP000774570">
    <property type="component" value="Unassembled WGS sequence"/>
</dbReference>
<comment type="caution">
    <text evidence="3">The sequence shown here is derived from an EMBL/GenBank/DDBJ whole genome shotgun (WGS) entry which is preliminary data.</text>
</comment>
<evidence type="ECO:0000256" key="1">
    <source>
        <dbReference type="SAM" id="MobiDB-lite"/>
    </source>
</evidence>
<organism evidence="3 4">
    <name type="scientific">Actinomadura parmotrematis</name>
    <dbReference type="NCBI Taxonomy" id="2864039"/>
    <lineage>
        <taxon>Bacteria</taxon>
        <taxon>Bacillati</taxon>
        <taxon>Actinomycetota</taxon>
        <taxon>Actinomycetes</taxon>
        <taxon>Streptosporangiales</taxon>
        <taxon>Thermomonosporaceae</taxon>
        <taxon>Actinomadura</taxon>
    </lineage>
</organism>
<keyword evidence="2" id="KW-0472">Membrane</keyword>
<dbReference type="RefSeq" id="WP_220165220.1">
    <property type="nucleotide sequence ID" value="NZ_JAIBOA010000005.1"/>
</dbReference>
<evidence type="ECO:0000313" key="3">
    <source>
        <dbReference type="EMBL" id="MBW8482567.1"/>
    </source>
</evidence>